<evidence type="ECO:0000313" key="2">
    <source>
        <dbReference type="EMBL" id="PHH51702.1"/>
    </source>
</evidence>
<protein>
    <submittedName>
        <fullName evidence="2">Uncharacterized protein</fullName>
    </submittedName>
</protein>
<dbReference type="AlphaFoldDB" id="A0A2C5X150"/>
<dbReference type="Proteomes" id="UP000222788">
    <property type="component" value="Unassembled WGS sequence"/>
</dbReference>
<proteinExistence type="predicted"/>
<feature type="compositionally biased region" description="Basic and acidic residues" evidence="1">
    <location>
        <begin position="181"/>
        <end position="194"/>
    </location>
</feature>
<accession>A0A2C5X150</accession>
<evidence type="ECO:0000313" key="3">
    <source>
        <dbReference type="Proteomes" id="UP000222788"/>
    </source>
</evidence>
<feature type="region of interest" description="Disordered" evidence="1">
    <location>
        <begin position="87"/>
        <end position="116"/>
    </location>
</feature>
<reference evidence="2 3" key="1">
    <citation type="journal article" date="2013" name="Fungal Biol.">
        <title>Analysis of microsatellite markers in the genome of the plant pathogen Ceratocystis fimbriata.</title>
        <authorList>
            <person name="Simpson M.C."/>
            <person name="Wilken P.M."/>
            <person name="Coetzee M.P."/>
            <person name="Wingfield M.J."/>
            <person name="Wingfield B.D."/>
        </authorList>
    </citation>
    <scope>NUCLEOTIDE SEQUENCE [LARGE SCALE GENOMIC DNA]</scope>
    <source>
        <strain evidence="2 3">CBS 114723</strain>
    </source>
</reference>
<dbReference type="EMBL" id="APWK03000087">
    <property type="protein sequence ID" value="PHH51702.1"/>
    <property type="molecule type" value="Genomic_DNA"/>
</dbReference>
<keyword evidence="3" id="KW-1185">Reference proteome</keyword>
<sequence>MAGFTSSTTYNDHHSHSHYSSTPSRKPAWLSRIRTLIPVVGAPNNAVLPTSSPTSAPLNNRNSDSPLATPVSPVSACLQERDESFFPYNEPATKSDSASSSALSSPTSIQSISSRATNEASELAEIGQACTVSRRISSPHTVRVVQVISSPWAGHGQGRRGSGRGLGDYPPGDCHSIRSPRVLDGEKEEKREVQDLAGATPKRQSLLPSAANGEPELRDKIHGPFPTPSTTVTPMSPELPLAPRVLGSHHKRSGIVQPKLDSARPPMPVLHSLHTSQSIPAPKTVVEQPLKTAVALARNPANAAPFPFSFVAVQPFESPQTVGTRPDDDALSTEKLTVAKRNNSAREKPLMAIDGALQTLEVPIVNVIQSSQPQCSMKEGDLNDHDDSEDDIYSSWADYYFDDRNFSQRKESHVGSTPRCIPSATLPSSSQPAISSLQVEKCDMVSIEL</sequence>
<gene>
    <name evidence="2" type="ORF">CFIMG_004950RA</name>
</gene>
<feature type="region of interest" description="Disordered" evidence="1">
    <location>
        <begin position="152"/>
        <end position="237"/>
    </location>
</feature>
<feature type="region of interest" description="Disordered" evidence="1">
    <location>
        <begin position="1"/>
        <end position="25"/>
    </location>
</feature>
<organism evidence="2 3">
    <name type="scientific">Ceratocystis fimbriata CBS 114723</name>
    <dbReference type="NCBI Taxonomy" id="1035309"/>
    <lineage>
        <taxon>Eukaryota</taxon>
        <taxon>Fungi</taxon>
        <taxon>Dikarya</taxon>
        <taxon>Ascomycota</taxon>
        <taxon>Pezizomycotina</taxon>
        <taxon>Sordariomycetes</taxon>
        <taxon>Hypocreomycetidae</taxon>
        <taxon>Microascales</taxon>
        <taxon>Ceratocystidaceae</taxon>
        <taxon>Ceratocystis</taxon>
    </lineage>
</organism>
<comment type="caution">
    <text evidence="2">The sequence shown here is derived from an EMBL/GenBank/DDBJ whole genome shotgun (WGS) entry which is preliminary data.</text>
</comment>
<reference evidence="2 3" key="2">
    <citation type="journal article" date="2013" name="IMA Fungus">
        <title>IMA Genome-F 1: Ceratocystis fimbriata: Draft nuclear genome sequence for the plant pathogen, Ceratocystis fimbriata.</title>
        <authorList>
            <person name="Wilken P.M."/>
            <person name="Steenkamp E.T."/>
            <person name="Wingfield M.J."/>
            <person name="de Beer Z.W."/>
            <person name="Wingfield B.D."/>
        </authorList>
    </citation>
    <scope>NUCLEOTIDE SEQUENCE [LARGE SCALE GENOMIC DNA]</scope>
    <source>
        <strain evidence="2 3">CBS 114723</strain>
    </source>
</reference>
<name>A0A2C5X150_9PEZI</name>
<feature type="compositionally biased region" description="Low complexity" evidence="1">
    <location>
        <begin position="95"/>
        <end position="114"/>
    </location>
</feature>
<evidence type="ECO:0000256" key="1">
    <source>
        <dbReference type="SAM" id="MobiDB-lite"/>
    </source>
</evidence>
<feature type="compositionally biased region" description="Low complexity" evidence="1">
    <location>
        <begin position="1"/>
        <end position="10"/>
    </location>
</feature>
<feature type="region of interest" description="Disordered" evidence="1">
    <location>
        <begin position="48"/>
        <end position="74"/>
    </location>
</feature>
<feature type="compositionally biased region" description="Polar residues" evidence="1">
    <location>
        <begin position="48"/>
        <end position="66"/>
    </location>
</feature>